<dbReference type="SUPFAM" id="SSF56935">
    <property type="entry name" value="Porins"/>
    <property type="match status" value="1"/>
</dbReference>
<evidence type="ECO:0000313" key="2">
    <source>
        <dbReference type="EMBL" id="MCW1924066.1"/>
    </source>
</evidence>
<name>A0ABT3GKS1_9BACT</name>
<feature type="signal peptide" evidence="1">
    <location>
        <begin position="1"/>
        <end position="30"/>
    </location>
</feature>
<evidence type="ECO:0000256" key="1">
    <source>
        <dbReference type="SAM" id="SignalP"/>
    </source>
</evidence>
<dbReference type="Proteomes" id="UP001320876">
    <property type="component" value="Unassembled WGS sequence"/>
</dbReference>
<organism evidence="2 3">
    <name type="scientific">Luteolibacter arcticus</name>
    <dbReference type="NCBI Taxonomy" id="1581411"/>
    <lineage>
        <taxon>Bacteria</taxon>
        <taxon>Pseudomonadati</taxon>
        <taxon>Verrucomicrobiota</taxon>
        <taxon>Verrucomicrobiia</taxon>
        <taxon>Verrucomicrobiales</taxon>
        <taxon>Verrucomicrobiaceae</taxon>
        <taxon>Luteolibacter</taxon>
    </lineage>
</organism>
<feature type="chain" id="PRO_5045367557" description="DUF481 domain-containing protein" evidence="1">
    <location>
        <begin position="31"/>
        <end position="325"/>
    </location>
</feature>
<dbReference type="RefSeq" id="WP_264488174.1">
    <property type="nucleotide sequence ID" value="NZ_JAPDDT010000007.1"/>
</dbReference>
<keyword evidence="1" id="KW-0732">Signal</keyword>
<gene>
    <name evidence="2" type="ORF">OKA05_15975</name>
</gene>
<keyword evidence="3" id="KW-1185">Reference proteome</keyword>
<evidence type="ECO:0008006" key="4">
    <source>
        <dbReference type="Google" id="ProtNLM"/>
    </source>
</evidence>
<accession>A0ABT3GKS1</accession>
<evidence type="ECO:0000313" key="3">
    <source>
        <dbReference type="Proteomes" id="UP001320876"/>
    </source>
</evidence>
<reference evidence="2 3" key="1">
    <citation type="submission" date="2022-10" db="EMBL/GenBank/DDBJ databases">
        <title>Luteolibacter arcticus strain CCTCC AB 2014275, whole genome shotgun sequencing project.</title>
        <authorList>
            <person name="Zhao G."/>
            <person name="Shen L."/>
        </authorList>
    </citation>
    <scope>NUCLEOTIDE SEQUENCE [LARGE SCALE GENOMIC DNA]</scope>
    <source>
        <strain evidence="2 3">CCTCC AB 2014275</strain>
    </source>
</reference>
<comment type="caution">
    <text evidence="2">The sequence shown here is derived from an EMBL/GenBank/DDBJ whole genome shotgun (WGS) entry which is preliminary data.</text>
</comment>
<dbReference type="EMBL" id="JAPDDT010000007">
    <property type="protein sequence ID" value="MCW1924066.1"/>
    <property type="molecule type" value="Genomic_DNA"/>
</dbReference>
<proteinExistence type="predicted"/>
<sequence>MKMTLPSFRSPTSRLAVLAWAGCLAMPCHAQSAALIDQARMRSALLDVQPGMLDEDKDGDGVPDNVEGEAVATPGDLDLGVQLIMKEQERAHLLRLFATSQVYFTDNVRLTNFNPESDAYLFTEVGARYEGKLTEQWNVEATVRQAFFRYDDFSNLDFESLNAGAGISYRLPQDPSLMFFSRYNCERLTADDLDDQFFLNQTVSLGLQKSWVTPASSLYYLGYASSFGFADPSAAERDEHGLYGGARWQLTECLHADLYSRFAFFDYDSGQHDWNYMIVPSLTYRFNEWCELNASLSFVLNRSNRDLFDYDALSAGGGLGLKVQF</sequence>
<protein>
    <recommendedName>
        <fullName evidence="4">DUF481 domain-containing protein</fullName>
    </recommendedName>
</protein>